<name>A0A844A5V5_RHIFR</name>
<comment type="pathway">
    <text evidence="1 4">Cofactor biosynthesis; pyrroloquinoline quinone biosynthesis.</text>
</comment>
<evidence type="ECO:0000313" key="5">
    <source>
        <dbReference type="EMBL" id="MQX07897.1"/>
    </source>
</evidence>
<proteinExistence type="inferred from homology"/>
<sequence>MTEAPAISRSSVVKLARGVRLRKDAVRGQLVLLAPERAMALDETAVRIVQALDGERTLYRIADDFAAEFEAPAEEIANDITIFIQQLAARRMLDFAE</sequence>
<reference evidence="5 6" key="1">
    <citation type="journal article" date="2013" name="Genome Biol.">
        <title>Comparative genomics of the core and accessory genomes of 48 Sinorhizobium strains comprising five genospecies.</title>
        <authorList>
            <person name="Sugawara M."/>
            <person name="Epstein B."/>
            <person name="Badgley B.D."/>
            <person name="Unno T."/>
            <person name="Xu L."/>
            <person name="Reese J."/>
            <person name="Gyaneshwar P."/>
            <person name="Denny R."/>
            <person name="Mudge J."/>
            <person name="Bharti A.K."/>
            <person name="Farmer A.D."/>
            <person name="May G.D."/>
            <person name="Woodward J.E."/>
            <person name="Medigue C."/>
            <person name="Vallenet D."/>
            <person name="Lajus A."/>
            <person name="Rouy Z."/>
            <person name="Martinez-Vaz B."/>
            <person name="Tiffin P."/>
            <person name="Young N.D."/>
            <person name="Sadowsky M.J."/>
        </authorList>
    </citation>
    <scope>NUCLEOTIDE SEQUENCE [LARGE SCALE GENOMIC DNA]</scope>
    <source>
        <strain evidence="5 6">USDA205</strain>
    </source>
</reference>
<evidence type="ECO:0000256" key="1">
    <source>
        <dbReference type="ARBA" id="ARBA00004886"/>
    </source>
</evidence>
<dbReference type="Pfam" id="PF05402">
    <property type="entry name" value="PqqD"/>
    <property type="match status" value="1"/>
</dbReference>
<dbReference type="InterPro" id="IPR008792">
    <property type="entry name" value="PQQD"/>
</dbReference>
<evidence type="ECO:0000313" key="6">
    <source>
        <dbReference type="Proteomes" id="UP000466694"/>
    </source>
</evidence>
<accession>A0A844A5V5</accession>
<dbReference type="HAMAP" id="MF_00655">
    <property type="entry name" value="PQQ_syn_PqqD"/>
    <property type="match status" value="1"/>
</dbReference>
<dbReference type="NCBIfam" id="TIGR03859">
    <property type="entry name" value="PQQ_PqqD"/>
    <property type="match status" value="1"/>
</dbReference>
<dbReference type="UniPathway" id="UPA00539"/>
<dbReference type="Gene3D" id="1.10.10.1150">
    <property type="entry name" value="Coenzyme PQQ synthesis protein D (PqqD)"/>
    <property type="match status" value="1"/>
</dbReference>
<gene>
    <name evidence="4 5" type="primary">pqqD</name>
    <name evidence="5" type="ORF">GHK48_06110</name>
</gene>
<protein>
    <recommendedName>
        <fullName evidence="4">PqqA binding protein</fullName>
    </recommendedName>
    <alternativeName>
        <fullName evidence="4">Coenzyme PQQ synthesis protein D</fullName>
    </alternativeName>
    <alternativeName>
        <fullName evidence="4">Pyrroloquinoline quinone biosynthesis protein D</fullName>
    </alternativeName>
</protein>
<evidence type="ECO:0000256" key="4">
    <source>
        <dbReference type="HAMAP-Rule" id="MF_00655"/>
    </source>
</evidence>
<dbReference type="InterPro" id="IPR041881">
    <property type="entry name" value="PqqD_sf"/>
</dbReference>
<comment type="function">
    <text evidence="4">Functions as a PqqA binding protein and presents PqqA to PqqE, in the pyrroloquinoline quinone (PQQ) biosynthetic pathway.</text>
</comment>
<keyword evidence="3 4" id="KW-0884">PQQ biosynthesis</keyword>
<dbReference type="RefSeq" id="WP_037433122.1">
    <property type="nucleotide sequence ID" value="NZ_BJNI01000018.1"/>
</dbReference>
<dbReference type="GO" id="GO:0018189">
    <property type="term" value="P:pyrroloquinoline quinone biosynthetic process"/>
    <property type="evidence" value="ECO:0007669"/>
    <property type="project" value="UniProtKB-UniRule"/>
</dbReference>
<dbReference type="InterPro" id="IPR022479">
    <property type="entry name" value="PqqD_bac"/>
</dbReference>
<dbReference type="AlphaFoldDB" id="A0A844A5V5"/>
<dbReference type="EMBL" id="WISZ01000062">
    <property type="protein sequence ID" value="MQX07897.1"/>
    <property type="molecule type" value="Genomic_DNA"/>
</dbReference>
<comment type="caution">
    <text evidence="5">The sequence shown here is derived from an EMBL/GenBank/DDBJ whole genome shotgun (WGS) entry which is preliminary data.</text>
</comment>
<comment type="similarity">
    <text evidence="4">Belongs to the PqqD family.</text>
</comment>
<comment type="subunit">
    <text evidence="2 4">Monomer. Interacts with PqqE.</text>
</comment>
<dbReference type="Proteomes" id="UP000466694">
    <property type="component" value="Unassembled WGS sequence"/>
</dbReference>
<dbReference type="GO" id="GO:0048038">
    <property type="term" value="F:quinone binding"/>
    <property type="evidence" value="ECO:0007669"/>
    <property type="project" value="InterPro"/>
</dbReference>
<organism evidence="5 6">
    <name type="scientific">Rhizobium fredii</name>
    <name type="common">Sinorhizobium fredii</name>
    <dbReference type="NCBI Taxonomy" id="380"/>
    <lineage>
        <taxon>Bacteria</taxon>
        <taxon>Pseudomonadati</taxon>
        <taxon>Pseudomonadota</taxon>
        <taxon>Alphaproteobacteria</taxon>
        <taxon>Hyphomicrobiales</taxon>
        <taxon>Rhizobiaceae</taxon>
        <taxon>Sinorhizobium/Ensifer group</taxon>
        <taxon>Sinorhizobium</taxon>
    </lineage>
</organism>
<evidence type="ECO:0000256" key="3">
    <source>
        <dbReference type="ARBA" id="ARBA00022905"/>
    </source>
</evidence>
<evidence type="ECO:0000256" key="2">
    <source>
        <dbReference type="ARBA" id="ARBA00011741"/>
    </source>
</evidence>